<evidence type="ECO:0000256" key="1">
    <source>
        <dbReference type="SAM" id="Phobius"/>
    </source>
</evidence>
<evidence type="ECO:0000313" key="2">
    <source>
        <dbReference type="EMBL" id="CDN88108.1"/>
    </source>
</evidence>
<keyword evidence="3" id="KW-1185">Reference proteome</keyword>
<feature type="transmembrane region" description="Helical" evidence="1">
    <location>
        <begin position="34"/>
        <end position="56"/>
    </location>
</feature>
<sequence length="123" mass="12903" precursor="true">MHAVISTSALPLFLGALLSDWAYSRSFQTQWINFSSWLIAGALVLTGLALLGALVGGPRRRGGWVHLLLLLATFVLGFINALVHARDAAATMPTGLVLSALVLVLAAVAAGMGLAGWRRRAIA</sequence>
<feature type="transmembrane region" description="Helical" evidence="1">
    <location>
        <begin position="95"/>
        <end position="117"/>
    </location>
</feature>
<gene>
    <name evidence="2" type="ORF">BN948_02540</name>
</gene>
<evidence type="ECO:0000313" key="3">
    <source>
        <dbReference type="Proteomes" id="UP000028878"/>
    </source>
</evidence>
<name>A0A1L1PDL3_HYDIT</name>
<keyword evidence="1" id="KW-0812">Transmembrane</keyword>
<keyword evidence="1" id="KW-0472">Membrane</keyword>
<dbReference type="Proteomes" id="UP000028878">
    <property type="component" value="Unassembled WGS sequence"/>
</dbReference>
<protein>
    <submittedName>
        <fullName evidence="2">Putative membrane protein</fullName>
    </submittedName>
</protein>
<dbReference type="AlphaFoldDB" id="A0A1L1PDL3"/>
<organism evidence="2 3">
    <name type="scientific">Hydrogenophaga intermedia</name>
    <dbReference type="NCBI Taxonomy" id="65786"/>
    <lineage>
        <taxon>Bacteria</taxon>
        <taxon>Pseudomonadati</taxon>
        <taxon>Pseudomonadota</taxon>
        <taxon>Betaproteobacteria</taxon>
        <taxon>Burkholderiales</taxon>
        <taxon>Comamonadaceae</taxon>
        <taxon>Hydrogenophaga</taxon>
    </lineage>
</organism>
<feature type="transmembrane region" description="Helical" evidence="1">
    <location>
        <begin position="63"/>
        <end position="83"/>
    </location>
</feature>
<keyword evidence="1" id="KW-1133">Transmembrane helix</keyword>
<reference evidence="3" key="2">
    <citation type="submission" date="2014-11" db="EMBL/GenBank/DDBJ databases">
        <title>Draft genome sequence of Hydrogenophaga intermedia S1.</title>
        <authorList>
            <person name="Gan H.M."/>
            <person name="Chew T.H."/>
            <person name="Stolz A."/>
        </authorList>
    </citation>
    <scope>NUCLEOTIDE SEQUENCE [LARGE SCALE GENOMIC DNA]</scope>
    <source>
        <strain evidence="3">S1</strain>
    </source>
</reference>
<dbReference type="EMBL" id="CCAE010000019">
    <property type="protein sequence ID" value="CDN88108.1"/>
    <property type="molecule type" value="Genomic_DNA"/>
</dbReference>
<dbReference type="RefSeq" id="WP_009515328.1">
    <property type="nucleotide sequence ID" value="NZ_CCAE010000019.1"/>
</dbReference>
<reference evidence="3" key="1">
    <citation type="submission" date="2014-02" db="EMBL/GenBank/DDBJ databases">
        <authorList>
            <person name="Gan H."/>
        </authorList>
    </citation>
    <scope>NUCLEOTIDE SEQUENCE [LARGE SCALE GENOMIC DNA]</scope>
    <source>
        <strain evidence="3">S1</strain>
    </source>
</reference>
<accession>A0A1L1PDL3</accession>
<proteinExistence type="predicted"/>